<keyword evidence="2" id="KW-1185">Reference proteome</keyword>
<organism evidence="1 2">
    <name type="scientific">Falsiroseomonas oleicola</name>
    <dbReference type="NCBI Taxonomy" id="2801474"/>
    <lineage>
        <taxon>Bacteria</taxon>
        <taxon>Pseudomonadati</taxon>
        <taxon>Pseudomonadota</taxon>
        <taxon>Alphaproteobacteria</taxon>
        <taxon>Acetobacterales</taxon>
        <taxon>Roseomonadaceae</taxon>
        <taxon>Falsiroseomonas</taxon>
    </lineage>
</organism>
<dbReference type="RefSeq" id="WP_216873647.1">
    <property type="nucleotide sequence ID" value="NZ_JAERQM010000001.1"/>
</dbReference>
<dbReference type="EMBL" id="JAERQM010000001">
    <property type="protein sequence ID" value="MBU8543382.1"/>
    <property type="molecule type" value="Genomic_DNA"/>
</dbReference>
<reference evidence="1 2" key="1">
    <citation type="submission" date="2021-01" db="EMBL/GenBank/DDBJ databases">
        <title>Roseomonas sp. nov, a bacterium isolated from an oil production mixture in Yumen Oilfield.</title>
        <authorList>
            <person name="Wu D."/>
        </authorList>
    </citation>
    <scope>NUCLEOTIDE SEQUENCE [LARGE SCALE GENOMIC DNA]</scope>
    <source>
        <strain evidence="1 2">ROY-5-3</strain>
    </source>
</reference>
<evidence type="ECO:0008006" key="3">
    <source>
        <dbReference type="Google" id="ProtNLM"/>
    </source>
</evidence>
<evidence type="ECO:0000313" key="2">
    <source>
        <dbReference type="Proteomes" id="UP000689967"/>
    </source>
</evidence>
<gene>
    <name evidence="1" type="ORF">JJQ90_06670</name>
</gene>
<accession>A0ABS6H3X6</accession>
<evidence type="ECO:0000313" key="1">
    <source>
        <dbReference type="EMBL" id="MBU8543382.1"/>
    </source>
</evidence>
<dbReference type="Proteomes" id="UP000689967">
    <property type="component" value="Unassembled WGS sequence"/>
</dbReference>
<comment type="caution">
    <text evidence="1">The sequence shown here is derived from an EMBL/GenBank/DDBJ whole genome shotgun (WGS) entry which is preliminary data.</text>
</comment>
<sequence length="178" mass="19636">MRGAAYQPVLAHVLRGMSRGLPGAASARQAGAMSAPSSLPEGAPERFFTLADRPVMQWRLPDGGRAVLAMHPSSGAFLPSYSLFTRLREGAVDLDELDRPAFLEAVRSWRARAAAARHALPIQWQPTTDVEYPYRAEQDGQELVIRANFHLPEPPWSVLAAGQVVEELWEWPAAWIKA</sequence>
<proteinExistence type="predicted"/>
<protein>
    <recommendedName>
        <fullName evidence="3">DUF1854 domain-containing protein</fullName>
    </recommendedName>
</protein>
<name>A0ABS6H3X6_9PROT</name>